<protein>
    <submittedName>
        <fullName evidence="3">Putative ribonuclease H-like domain-containing protein</fullName>
    </submittedName>
</protein>
<evidence type="ECO:0000256" key="2">
    <source>
        <dbReference type="ARBA" id="ARBA00022801"/>
    </source>
</evidence>
<dbReference type="SUPFAM" id="SSF53098">
    <property type="entry name" value="Ribonuclease H-like"/>
    <property type="match status" value="1"/>
</dbReference>
<dbReference type="InterPro" id="IPR012337">
    <property type="entry name" value="RNaseH-like_sf"/>
</dbReference>
<dbReference type="OrthoDB" id="446462at2759"/>
<dbReference type="InterPro" id="IPR051132">
    <property type="entry name" value="3-5_Exonuclease_domain"/>
</dbReference>
<dbReference type="Gramene" id="rna5005">
    <property type="protein sequence ID" value="RHN81016.1"/>
    <property type="gene ID" value="gene5005"/>
</dbReference>
<sequence length="163" mass="18393">MTRQRFFGSGAEWHVPPYSPSSKCSSVHLCDGVSYLIIMFSGAYERVPQSPVSFLNLPNYTFVGFGIKDNVAKLESNYGCGIINAVELGPLAATAMKKPRLAYIGVDELLSVVTGLSLRNQRPVRIFYDWENRKHFTELVKTATINVYSYQKIGRKLLAYDWE</sequence>
<organism evidence="3">
    <name type="scientific">Medicago truncatula</name>
    <name type="common">Barrel medic</name>
    <name type="synonym">Medicago tribuloides</name>
    <dbReference type="NCBI Taxonomy" id="3880"/>
    <lineage>
        <taxon>Eukaryota</taxon>
        <taxon>Viridiplantae</taxon>
        <taxon>Streptophyta</taxon>
        <taxon>Embryophyta</taxon>
        <taxon>Tracheophyta</taxon>
        <taxon>Spermatophyta</taxon>
        <taxon>Magnoliopsida</taxon>
        <taxon>eudicotyledons</taxon>
        <taxon>Gunneridae</taxon>
        <taxon>Pentapetalae</taxon>
        <taxon>rosids</taxon>
        <taxon>fabids</taxon>
        <taxon>Fabales</taxon>
        <taxon>Fabaceae</taxon>
        <taxon>Papilionoideae</taxon>
        <taxon>50 kb inversion clade</taxon>
        <taxon>NPAAA clade</taxon>
        <taxon>Hologalegina</taxon>
        <taxon>IRL clade</taxon>
        <taxon>Trifolieae</taxon>
        <taxon>Medicago</taxon>
    </lineage>
</organism>
<dbReference type="Proteomes" id="UP000265566">
    <property type="component" value="Chromosome 1"/>
</dbReference>
<dbReference type="GO" id="GO:0003676">
    <property type="term" value="F:nucleic acid binding"/>
    <property type="evidence" value="ECO:0007669"/>
    <property type="project" value="InterPro"/>
</dbReference>
<gene>
    <name evidence="3" type="ORF">MtrunA17_Chr1g0194471</name>
</gene>
<comment type="caution">
    <text evidence="3">The sequence shown here is derived from an EMBL/GenBank/DDBJ whole genome shotgun (WGS) entry which is preliminary data.</text>
</comment>
<accession>A0A396JRU4</accession>
<name>A0A396JRU4_MEDTR</name>
<reference evidence="3" key="1">
    <citation type="journal article" date="2018" name="Nat. Plants">
        <title>Whole-genome landscape of Medicago truncatula symbiotic genes.</title>
        <authorList>
            <person name="Pecrix Y."/>
            <person name="Gamas P."/>
            <person name="Carrere S."/>
        </authorList>
    </citation>
    <scope>NUCLEOTIDE SEQUENCE</scope>
    <source>
        <tissue evidence="3">Leaves</tissue>
    </source>
</reference>
<evidence type="ECO:0000313" key="3">
    <source>
        <dbReference type="EMBL" id="RHN81016.1"/>
    </source>
</evidence>
<proteinExistence type="predicted"/>
<dbReference type="GO" id="GO:0008408">
    <property type="term" value="F:3'-5' exonuclease activity"/>
    <property type="evidence" value="ECO:0007669"/>
    <property type="project" value="UniProtKB-ARBA"/>
</dbReference>
<keyword evidence="1" id="KW-0540">Nuclease</keyword>
<dbReference type="PANTHER" id="PTHR13620:SF121">
    <property type="entry name" value="EMB|CAB82946.1-RELATED"/>
    <property type="match status" value="1"/>
</dbReference>
<dbReference type="Gene3D" id="3.30.420.10">
    <property type="entry name" value="Ribonuclease H-like superfamily/Ribonuclease H"/>
    <property type="match status" value="1"/>
</dbReference>
<dbReference type="EMBL" id="PSQE01000001">
    <property type="protein sequence ID" value="RHN81016.1"/>
    <property type="molecule type" value="Genomic_DNA"/>
</dbReference>
<dbReference type="AlphaFoldDB" id="A0A396JRU4"/>
<dbReference type="InterPro" id="IPR036397">
    <property type="entry name" value="RNaseH_sf"/>
</dbReference>
<evidence type="ECO:0000256" key="1">
    <source>
        <dbReference type="ARBA" id="ARBA00022722"/>
    </source>
</evidence>
<dbReference type="PANTHER" id="PTHR13620">
    <property type="entry name" value="3-5 EXONUCLEASE"/>
    <property type="match status" value="1"/>
</dbReference>
<keyword evidence="2" id="KW-0378">Hydrolase</keyword>